<dbReference type="RefSeq" id="WP_154275325.1">
    <property type="nucleotide sequence ID" value="NZ_FXTA01000005.1"/>
</dbReference>
<evidence type="ECO:0000313" key="3">
    <source>
        <dbReference type="EMBL" id="SMO85679.1"/>
    </source>
</evidence>
<keyword evidence="1" id="KW-0732">Signal</keyword>
<organism evidence="3 4">
    <name type="scientific">Flavobacterium resistens</name>
    <dbReference type="NCBI Taxonomy" id="443612"/>
    <lineage>
        <taxon>Bacteria</taxon>
        <taxon>Pseudomonadati</taxon>
        <taxon>Bacteroidota</taxon>
        <taxon>Flavobacteriia</taxon>
        <taxon>Flavobacteriales</taxon>
        <taxon>Flavobacteriaceae</taxon>
        <taxon>Flavobacterium</taxon>
    </lineage>
</organism>
<dbReference type="EMBL" id="WKKG01000003">
    <property type="protein sequence ID" value="MRX67786.1"/>
    <property type="molecule type" value="Genomic_DNA"/>
</dbReference>
<dbReference type="AlphaFoldDB" id="A0A521EP24"/>
<accession>A0A521EP24</accession>
<evidence type="ECO:0000256" key="1">
    <source>
        <dbReference type="SAM" id="SignalP"/>
    </source>
</evidence>
<dbReference type="EMBL" id="FXTA01000005">
    <property type="protein sequence ID" value="SMO85679.1"/>
    <property type="molecule type" value="Genomic_DNA"/>
</dbReference>
<reference evidence="3 4" key="1">
    <citation type="submission" date="2017-05" db="EMBL/GenBank/DDBJ databases">
        <authorList>
            <person name="Varghese N."/>
            <person name="Submissions S."/>
        </authorList>
    </citation>
    <scope>NUCLEOTIDE SEQUENCE [LARGE SCALE GENOMIC DNA]</scope>
    <source>
        <strain evidence="3 4">DSM 19382</strain>
    </source>
</reference>
<evidence type="ECO:0000313" key="4">
    <source>
        <dbReference type="Proteomes" id="UP000317289"/>
    </source>
</evidence>
<protein>
    <submittedName>
        <fullName evidence="3">Uncharacterized protein</fullName>
    </submittedName>
</protein>
<feature type="signal peptide" evidence="1">
    <location>
        <begin position="1"/>
        <end position="19"/>
    </location>
</feature>
<gene>
    <name evidence="2" type="ORF">GJU42_07410</name>
    <name evidence="3" type="ORF">SAMN06265349_105160</name>
</gene>
<keyword evidence="5" id="KW-1185">Reference proteome</keyword>
<dbReference type="Proteomes" id="UP000468990">
    <property type="component" value="Unassembled WGS sequence"/>
</dbReference>
<evidence type="ECO:0000313" key="5">
    <source>
        <dbReference type="Proteomes" id="UP000468990"/>
    </source>
</evidence>
<sequence>MTKVITIVTVALFTIGVNAQDTAPAKKEKAKKESCCKKTSTDKKDKKSCCVKK</sequence>
<feature type="chain" id="PRO_5043205921" evidence="1">
    <location>
        <begin position="20"/>
        <end position="53"/>
    </location>
</feature>
<reference evidence="2 5" key="2">
    <citation type="submission" date="2019-11" db="EMBL/GenBank/DDBJ databases">
        <title>Flavobacterium resistens genome.</title>
        <authorList>
            <person name="Wilson V.M."/>
            <person name="Newman J.D."/>
        </authorList>
    </citation>
    <scope>NUCLEOTIDE SEQUENCE [LARGE SCALE GENOMIC DNA]</scope>
    <source>
        <strain evidence="2 5">DSM 19382</strain>
    </source>
</reference>
<evidence type="ECO:0000313" key="2">
    <source>
        <dbReference type="EMBL" id="MRX67786.1"/>
    </source>
</evidence>
<name>A0A521EP24_9FLAO</name>
<dbReference type="Proteomes" id="UP000317289">
    <property type="component" value="Unassembled WGS sequence"/>
</dbReference>
<proteinExistence type="predicted"/>